<accession>A0AAE0M5T9</accession>
<comment type="caution">
    <text evidence="1">The sequence shown here is derived from an EMBL/GenBank/DDBJ whole genome shotgun (WGS) entry which is preliminary data.</text>
</comment>
<dbReference type="AlphaFoldDB" id="A0AAE0M5T9"/>
<dbReference type="Proteomes" id="UP001286456">
    <property type="component" value="Unassembled WGS sequence"/>
</dbReference>
<proteinExistence type="predicted"/>
<evidence type="ECO:0000313" key="2">
    <source>
        <dbReference type="Proteomes" id="UP001286456"/>
    </source>
</evidence>
<dbReference type="EMBL" id="JAUEPO010000006">
    <property type="protein sequence ID" value="KAK3319638.1"/>
    <property type="molecule type" value="Genomic_DNA"/>
</dbReference>
<organism evidence="1 2">
    <name type="scientific">Cercophora scortea</name>
    <dbReference type="NCBI Taxonomy" id="314031"/>
    <lineage>
        <taxon>Eukaryota</taxon>
        <taxon>Fungi</taxon>
        <taxon>Dikarya</taxon>
        <taxon>Ascomycota</taxon>
        <taxon>Pezizomycotina</taxon>
        <taxon>Sordariomycetes</taxon>
        <taxon>Sordariomycetidae</taxon>
        <taxon>Sordariales</taxon>
        <taxon>Lasiosphaeriaceae</taxon>
        <taxon>Cercophora</taxon>
    </lineage>
</organism>
<evidence type="ECO:0000313" key="1">
    <source>
        <dbReference type="EMBL" id="KAK3319638.1"/>
    </source>
</evidence>
<name>A0AAE0M5T9_9PEZI</name>
<reference evidence="1" key="1">
    <citation type="journal article" date="2023" name="Mol. Phylogenet. Evol.">
        <title>Genome-scale phylogeny and comparative genomics of the fungal order Sordariales.</title>
        <authorList>
            <person name="Hensen N."/>
            <person name="Bonometti L."/>
            <person name="Westerberg I."/>
            <person name="Brannstrom I.O."/>
            <person name="Guillou S."/>
            <person name="Cros-Aarteil S."/>
            <person name="Calhoun S."/>
            <person name="Haridas S."/>
            <person name="Kuo A."/>
            <person name="Mondo S."/>
            <person name="Pangilinan J."/>
            <person name="Riley R."/>
            <person name="LaButti K."/>
            <person name="Andreopoulos B."/>
            <person name="Lipzen A."/>
            <person name="Chen C."/>
            <person name="Yan M."/>
            <person name="Daum C."/>
            <person name="Ng V."/>
            <person name="Clum A."/>
            <person name="Steindorff A."/>
            <person name="Ohm R.A."/>
            <person name="Martin F."/>
            <person name="Silar P."/>
            <person name="Natvig D.O."/>
            <person name="Lalanne C."/>
            <person name="Gautier V."/>
            <person name="Ament-Velasquez S.L."/>
            <person name="Kruys A."/>
            <person name="Hutchinson M.I."/>
            <person name="Powell A.J."/>
            <person name="Barry K."/>
            <person name="Miller A.N."/>
            <person name="Grigoriev I.V."/>
            <person name="Debuchy R."/>
            <person name="Gladieux P."/>
            <person name="Hiltunen Thoren M."/>
            <person name="Johannesson H."/>
        </authorList>
    </citation>
    <scope>NUCLEOTIDE SEQUENCE</scope>
    <source>
        <strain evidence="1">SMH4131-1</strain>
    </source>
</reference>
<sequence>MAAQVLGGGPQKRTGKTRDAIYKDILGSEVLPTFYNRKRARGVLFIQRDPQHPETTSRRAAKARAYILDGLRTFGFRSPLWSVNTTGADMHHLLHPLRNDGTYSPHDRERSQRMMWVRWRRYQGFRVRNPGVPLGADGANLYFKAIPVPPGPDSLRHSLSYWRSQDRDSLNNSNGASIWKHGDTKARIWTYMYFMQVLSDQTHDLSRTIDHDFGELSLIRCLHTGSQQSRAAVCYWRNIFYVIADYFATQVIVFRWDGEQDADEGRKANPDVARNPAFVDLGMETSWTQGRAAYSYDVYGAPRPDGSVGPILFATSDNENYDPVDYDLTAWHLTRGYEKVVVVNPPLPPPFVVPPGLPAWAVPAPRPPPLTQISRQIHHRFRAAFDLDGLGFDMPPGEIIKAWRDHHRDNFVTPRYGLVEQPWQLRLGPEVEGLSLVGDYTQFLGYPEIEFEDLGVFGRVSNRVLS</sequence>
<protein>
    <submittedName>
        <fullName evidence="1">Uncharacterized protein</fullName>
    </submittedName>
</protein>
<reference evidence="1" key="2">
    <citation type="submission" date="2023-06" db="EMBL/GenBank/DDBJ databases">
        <authorList>
            <consortium name="Lawrence Berkeley National Laboratory"/>
            <person name="Haridas S."/>
            <person name="Hensen N."/>
            <person name="Bonometti L."/>
            <person name="Westerberg I."/>
            <person name="Brannstrom I.O."/>
            <person name="Guillou S."/>
            <person name="Cros-Aarteil S."/>
            <person name="Calhoun S."/>
            <person name="Kuo A."/>
            <person name="Mondo S."/>
            <person name="Pangilinan J."/>
            <person name="Riley R."/>
            <person name="Labutti K."/>
            <person name="Andreopoulos B."/>
            <person name="Lipzen A."/>
            <person name="Chen C."/>
            <person name="Yanf M."/>
            <person name="Daum C."/>
            <person name="Ng V."/>
            <person name="Clum A."/>
            <person name="Steindorff A."/>
            <person name="Ohm R."/>
            <person name="Martin F."/>
            <person name="Silar P."/>
            <person name="Natvig D."/>
            <person name="Lalanne C."/>
            <person name="Gautier V."/>
            <person name="Ament-Velasquez S.L."/>
            <person name="Kruys A."/>
            <person name="Hutchinson M.I."/>
            <person name="Powell A.J."/>
            <person name="Barry K."/>
            <person name="Miller A.N."/>
            <person name="Grigoriev I.V."/>
            <person name="Debuchy R."/>
            <person name="Gladieux P."/>
            <person name="Thoren M.H."/>
            <person name="Johannesson H."/>
        </authorList>
    </citation>
    <scope>NUCLEOTIDE SEQUENCE</scope>
    <source>
        <strain evidence="1">SMH4131-1</strain>
    </source>
</reference>
<keyword evidence="2" id="KW-1185">Reference proteome</keyword>
<gene>
    <name evidence="1" type="ORF">B0T19DRAFT_467262</name>
</gene>